<feature type="transmembrane region" description="Helical" evidence="5">
    <location>
        <begin position="372"/>
        <end position="391"/>
    </location>
</feature>
<feature type="domain" description="Sodium/calcium exchanger membrane region" evidence="6">
    <location>
        <begin position="281"/>
        <end position="390"/>
    </location>
</feature>
<feature type="transmembrane region" description="Helical" evidence="5">
    <location>
        <begin position="193"/>
        <end position="212"/>
    </location>
</feature>
<feature type="transmembrane region" description="Helical" evidence="5">
    <location>
        <begin position="127"/>
        <end position="149"/>
    </location>
</feature>
<feature type="transmembrane region" description="Helical" evidence="5">
    <location>
        <begin position="161"/>
        <end position="181"/>
    </location>
</feature>
<evidence type="ECO:0000313" key="8">
    <source>
        <dbReference type="Proteomes" id="UP001610861"/>
    </source>
</evidence>
<name>A0ABW7QI76_9MICO</name>
<feature type="transmembrane region" description="Helical" evidence="5">
    <location>
        <begin position="57"/>
        <end position="81"/>
    </location>
</feature>
<keyword evidence="3 5" id="KW-1133">Transmembrane helix</keyword>
<dbReference type="RefSeq" id="WP_397558429.1">
    <property type="nucleotide sequence ID" value="NZ_JBIQWL010000014.1"/>
</dbReference>
<evidence type="ECO:0000256" key="5">
    <source>
        <dbReference type="SAM" id="Phobius"/>
    </source>
</evidence>
<feature type="transmembrane region" description="Helical" evidence="5">
    <location>
        <begin position="349"/>
        <end position="367"/>
    </location>
</feature>
<evidence type="ECO:0000259" key="6">
    <source>
        <dbReference type="Pfam" id="PF01699"/>
    </source>
</evidence>
<feature type="transmembrane region" description="Helical" evidence="5">
    <location>
        <begin position="30"/>
        <end position="51"/>
    </location>
</feature>
<accession>A0ABW7QI76</accession>
<feature type="transmembrane region" description="Helical" evidence="5">
    <location>
        <begin position="93"/>
        <end position="115"/>
    </location>
</feature>
<protein>
    <submittedName>
        <fullName evidence="7">Calcium:proton antiporter</fullName>
    </submittedName>
</protein>
<proteinExistence type="predicted"/>
<feature type="transmembrane region" description="Helical" evidence="5">
    <location>
        <begin position="317"/>
        <end position="337"/>
    </location>
</feature>
<gene>
    <name evidence="7" type="ORF">ACH3VR_21740</name>
</gene>
<evidence type="ECO:0000256" key="2">
    <source>
        <dbReference type="ARBA" id="ARBA00022692"/>
    </source>
</evidence>
<dbReference type="PANTHER" id="PTHR37958">
    <property type="entry name" value="SODIUM-POTASSIUM/PROTON ANTIPORTER CHAA"/>
    <property type="match status" value="1"/>
</dbReference>
<keyword evidence="2 5" id="KW-0812">Transmembrane</keyword>
<organism evidence="7 8">
    <name type="scientific">Microbacterium alkaliflavum</name>
    <dbReference type="NCBI Taxonomy" id="3248839"/>
    <lineage>
        <taxon>Bacteria</taxon>
        <taxon>Bacillati</taxon>
        <taxon>Actinomycetota</taxon>
        <taxon>Actinomycetes</taxon>
        <taxon>Micrococcales</taxon>
        <taxon>Microbacteriaceae</taxon>
        <taxon>Microbacterium</taxon>
    </lineage>
</organism>
<evidence type="ECO:0000256" key="3">
    <source>
        <dbReference type="ARBA" id="ARBA00022989"/>
    </source>
</evidence>
<feature type="domain" description="Sodium/calcium exchanger membrane region" evidence="6">
    <location>
        <begin position="60"/>
        <end position="214"/>
    </location>
</feature>
<dbReference type="InterPro" id="IPR052946">
    <property type="entry name" value="Alkaline_pH_Ca-Antiporter"/>
</dbReference>
<evidence type="ECO:0000256" key="4">
    <source>
        <dbReference type="ARBA" id="ARBA00023136"/>
    </source>
</evidence>
<evidence type="ECO:0000256" key="1">
    <source>
        <dbReference type="ARBA" id="ARBA00004141"/>
    </source>
</evidence>
<keyword evidence="4 5" id="KW-0472">Membrane</keyword>
<sequence length="392" mass="40996">MVRATRDRTVQRAPEAAPSEWRRLFSRSTIVILVIAWATTIVFLTIGHEWVTHPANAAVAIGCFVVILGAIMVAAFGVVSHAEHLAEKIGEPFGTLILTLTVVVVEVVLIASIMLGPGGSATIGRDSLFAVMMIIVNGVLGLTILLGALKFGPQRYNMEGASIYIAMIAALSLVTLVLPSFLSSTSDGSLVPLQSIGIAVLSAALYLFFLFMQTGSDRALYQQPLPADSPPAPAPAHSKPTAREVVARSVLLVATVLPIILLAHDLGILVDRGIELTGAPVALGGVIIAIIVFTPEAITAVRAALANENQRALNLGLGAFVSTVGLTIPAILVIGLVTGQPVILGESPGNMVLICITLVMTVITYFAPRTTAVHGAVHLMLFGVYGVLLFAP</sequence>
<dbReference type="Proteomes" id="UP001610861">
    <property type="component" value="Unassembled WGS sequence"/>
</dbReference>
<feature type="transmembrane region" description="Helical" evidence="5">
    <location>
        <begin position="283"/>
        <end position="305"/>
    </location>
</feature>
<keyword evidence="8" id="KW-1185">Reference proteome</keyword>
<dbReference type="EMBL" id="JBIQWL010000014">
    <property type="protein sequence ID" value="MFH8253004.1"/>
    <property type="molecule type" value="Genomic_DNA"/>
</dbReference>
<feature type="transmembrane region" description="Helical" evidence="5">
    <location>
        <begin position="245"/>
        <end position="263"/>
    </location>
</feature>
<reference evidence="7 8" key="1">
    <citation type="submission" date="2024-09" db="EMBL/GenBank/DDBJ databases">
        <authorList>
            <person name="Pan X."/>
        </authorList>
    </citation>
    <scope>NUCLEOTIDE SEQUENCE [LARGE SCALE GENOMIC DNA]</scope>
    <source>
        <strain evidence="7 8">B2969</strain>
    </source>
</reference>
<dbReference type="InterPro" id="IPR004837">
    <property type="entry name" value="NaCa_Exmemb"/>
</dbReference>
<comment type="caution">
    <text evidence="7">The sequence shown here is derived from an EMBL/GenBank/DDBJ whole genome shotgun (WGS) entry which is preliminary data.</text>
</comment>
<evidence type="ECO:0000313" key="7">
    <source>
        <dbReference type="EMBL" id="MFH8253004.1"/>
    </source>
</evidence>
<comment type="subcellular location">
    <subcellularLocation>
        <location evidence="1">Membrane</location>
        <topology evidence="1">Multi-pass membrane protein</topology>
    </subcellularLocation>
</comment>
<dbReference type="Pfam" id="PF01699">
    <property type="entry name" value="Na_Ca_ex"/>
    <property type="match status" value="2"/>
</dbReference>
<dbReference type="PANTHER" id="PTHR37958:SF1">
    <property type="entry name" value="SODIUM-POTASSIUM_PROTON ANTIPORTER CHAA"/>
    <property type="match status" value="1"/>
</dbReference>